<dbReference type="AlphaFoldDB" id="E9H3R5"/>
<dbReference type="InParanoid" id="E9H3R5"/>
<name>E9H3R5_DAPPU</name>
<evidence type="ECO:0000313" key="1">
    <source>
        <dbReference type="EMBL" id="EFX73563.1"/>
    </source>
</evidence>
<dbReference type="HOGENOM" id="CLU_1697326_0_0_1"/>
<sequence>MAFDKSLVLYLPVANSMWPCLLHSCSKCRLLLRVARFVTCQSTLEQYKLVEISHCAVPSKTGCLCDVVPTMLRDENVQKTGNLKCHFLIERCIETLTALKWSFCRLAVQHHTSINHVGVHALLSCCVKNSRYRLMFNRTSPFQIWSIGEAEGKLL</sequence>
<gene>
    <name evidence="1" type="ORF">DAPPUDRAFT_109655</name>
</gene>
<proteinExistence type="predicted"/>
<accession>E9H3R5</accession>
<evidence type="ECO:0000313" key="2">
    <source>
        <dbReference type="Proteomes" id="UP000000305"/>
    </source>
</evidence>
<dbReference type="KEGG" id="dpx:DAPPUDRAFT_109655"/>
<organism evidence="1 2">
    <name type="scientific">Daphnia pulex</name>
    <name type="common">Water flea</name>
    <dbReference type="NCBI Taxonomy" id="6669"/>
    <lineage>
        <taxon>Eukaryota</taxon>
        <taxon>Metazoa</taxon>
        <taxon>Ecdysozoa</taxon>
        <taxon>Arthropoda</taxon>
        <taxon>Crustacea</taxon>
        <taxon>Branchiopoda</taxon>
        <taxon>Diplostraca</taxon>
        <taxon>Cladocera</taxon>
        <taxon>Anomopoda</taxon>
        <taxon>Daphniidae</taxon>
        <taxon>Daphnia</taxon>
    </lineage>
</organism>
<protein>
    <submittedName>
        <fullName evidence="1">Uncharacterized protein</fullName>
    </submittedName>
</protein>
<dbReference type="EMBL" id="GL732589">
    <property type="protein sequence ID" value="EFX73563.1"/>
    <property type="molecule type" value="Genomic_DNA"/>
</dbReference>
<keyword evidence="2" id="KW-1185">Reference proteome</keyword>
<reference evidence="1 2" key="1">
    <citation type="journal article" date="2011" name="Science">
        <title>The ecoresponsive genome of Daphnia pulex.</title>
        <authorList>
            <person name="Colbourne J.K."/>
            <person name="Pfrender M.E."/>
            <person name="Gilbert D."/>
            <person name="Thomas W.K."/>
            <person name="Tucker A."/>
            <person name="Oakley T.H."/>
            <person name="Tokishita S."/>
            <person name="Aerts A."/>
            <person name="Arnold G.J."/>
            <person name="Basu M.K."/>
            <person name="Bauer D.J."/>
            <person name="Caceres C.E."/>
            <person name="Carmel L."/>
            <person name="Casola C."/>
            <person name="Choi J.H."/>
            <person name="Detter J.C."/>
            <person name="Dong Q."/>
            <person name="Dusheyko S."/>
            <person name="Eads B.D."/>
            <person name="Frohlich T."/>
            <person name="Geiler-Samerotte K.A."/>
            <person name="Gerlach D."/>
            <person name="Hatcher P."/>
            <person name="Jogdeo S."/>
            <person name="Krijgsveld J."/>
            <person name="Kriventseva E.V."/>
            <person name="Kultz D."/>
            <person name="Laforsch C."/>
            <person name="Lindquist E."/>
            <person name="Lopez J."/>
            <person name="Manak J.R."/>
            <person name="Muller J."/>
            <person name="Pangilinan J."/>
            <person name="Patwardhan R.P."/>
            <person name="Pitluck S."/>
            <person name="Pritham E.J."/>
            <person name="Rechtsteiner A."/>
            <person name="Rho M."/>
            <person name="Rogozin I.B."/>
            <person name="Sakarya O."/>
            <person name="Salamov A."/>
            <person name="Schaack S."/>
            <person name="Shapiro H."/>
            <person name="Shiga Y."/>
            <person name="Skalitzky C."/>
            <person name="Smith Z."/>
            <person name="Souvorov A."/>
            <person name="Sung W."/>
            <person name="Tang Z."/>
            <person name="Tsuchiya D."/>
            <person name="Tu H."/>
            <person name="Vos H."/>
            <person name="Wang M."/>
            <person name="Wolf Y.I."/>
            <person name="Yamagata H."/>
            <person name="Yamada T."/>
            <person name="Ye Y."/>
            <person name="Shaw J.R."/>
            <person name="Andrews J."/>
            <person name="Crease T.J."/>
            <person name="Tang H."/>
            <person name="Lucas S.M."/>
            <person name="Robertson H.M."/>
            <person name="Bork P."/>
            <person name="Koonin E.V."/>
            <person name="Zdobnov E.M."/>
            <person name="Grigoriev I.V."/>
            <person name="Lynch M."/>
            <person name="Boore J.L."/>
        </authorList>
    </citation>
    <scope>NUCLEOTIDE SEQUENCE [LARGE SCALE GENOMIC DNA]</scope>
</reference>
<dbReference type="Proteomes" id="UP000000305">
    <property type="component" value="Unassembled WGS sequence"/>
</dbReference>